<dbReference type="EC" id="1.-.-.-" evidence="4"/>
<sequence>MTQDRFALVTGGSTGIGRCLAQLAAEDGHDLLIVSDDSGITRMDDLSKTGVAIETLSADLSMQEGVDALLDRLGPRCPDLFFANAGRGLGRSFLEQDPDDILKVLGTNVLGTTMLTHEIAGRMVRRGSGRILMTGSIAGNMPGTFQAVYNATKAYVNSLAAALARELEGTGVTVTCLEPGPTETQFFQRAGMCDTPVGQGPKDDPEMVARAGYEALMSGRPEVVSGWKNKAQAAMSHITPKAVLAGLHRKMAKPQDE</sequence>
<evidence type="ECO:0000259" key="3">
    <source>
        <dbReference type="SMART" id="SM00822"/>
    </source>
</evidence>
<dbReference type="InterPro" id="IPR002347">
    <property type="entry name" value="SDR_fam"/>
</dbReference>
<dbReference type="CDD" id="cd05233">
    <property type="entry name" value="SDR_c"/>
    <property type="match status" value="1"/>
</dbReference>
<dbReference type="Proteomes" id="UP001589795">
    <property type="component" value="Unassembled WGS sequence"/>
</dbReference>
<evidence type="ECO:0000313" key="5">
    <source>
        <dbReference type="Proteomes" id="UP001589795"/>
    </source>
</evidence>
<dbReference type="RefSeq" id="WP_265505858.1">
    <property type="nucleotide sequence ID" value="NZ_JAOTBE010000005.1"/>
</dbReference>
<dbReference type="InterPro" id="IPR020904">
    <property type="entry name" value="Sc_DH/Rdtase_CS"/>
</dbReference>
<proteinExistence type="inferred from homology"/>
<reference evidence="4 5" key="1">
    <citation type="submission" date="2024-09" db="EMBL/GenBank/DDBJ databases">
        <authorList>
            <person name="Sun Q."/>
            <person name="Mori K."/>
        </authorList>
    </citation>
    <scope>NUCLEOTIDE SEQUENCE [LARGE SCALE GENOMIC DNA]</scope>
    <source>
        <strain evidence="4 5">CCM 7904</strain>
    </source>
</reference>
<organism evidence="4 5">
    <name type="scientific">Paracoccus rhizosphaerae</name>
    <dbReference type="NCBI Taxonomy" id="1133347"/>
    <lineage>
        <taxon>Bacteria</taxon>
        <taxon>Pseudomonadati</taxon>
        <taxon>Pseudomonadota</taxon>
        <taxon>Alphaproteobacteria</taxon>
        <taxon>Rhodobacterales</taxon>
        <taxon>Paracoccaceae</taxon>
        <taxon>Paracoccus</taxon>
    </lineage>
</organism>
<accession>A0ABV6CEJ5</accession>
<evidence type="ECO:0000313" key="4">
    <source>
        <dbReference type="EMBL" id="MFC0199149.1"/>
    </source>
</evidence>
<dbReference type="InterPro" id="IPR057326">
    <property type="entry name" value="KR_dom"/>
</dbReference>
<comment type="similarity">
    <text evidence="1">Belongs to the short-chain dehydrogenases/reductases (SDR) family.</text>
</comment>
<feature type="domain" description="Ketoreductase" evidence="3">
    <location>
        <begin position="5"/>
        <end position="180"/>
    </location>
</feature>
<dbReference type="SUPFAM" id="SSF51735">
    <property type="entry name" value="NAD(P)-binding Rossmann-fold domains"/>
    <property type="match status" value="1"/>
</dbReference>
<evidence type="ECO:0000256" key="1">
    <source>
        <dbReference type="ARBA" id="ARBA00006484"/>
    </source>
</evidence>
<dbReference type="EMBL" id="JBHLWQ010000020">
    <property type="protein sequence ID" value="MFC0199149.1"/>
    <property type="molecule type" value="Genomic_DNA"/>
</dbReference>
<dbReference type="InterPro" id="IPR036291">
    <property type="entry name" value="NAD(P)-bd_dom_sf"/>
</dbReference>
<dbReference type="PANTHER" id="PTHR42901:SF1">
    <property type="entry name" value="ALCOHOL DEHYDROGENASE"/>
    <property type="match status" value="1"/>
</dbReference>
<dbReference type="GO" id="GO:0016491">
    <property type="term" value="F:oxidoreductase activity"/>
    <property type="evidence" value="ECO:0007669"/>
    <property type="project" value="UniProtKB-KW"/>
</dbReference>
<keyword evidence="5" id="KW-1185">Reference proteome</keyword>
<gene>
    <name evidence="4" type="ORF">ACFFIZ_02075</name>
</gene>
<name>A0ABV6CEJ5_9RHOB</name>
<protein>
    <submittedName>
        <fullName evidence="4">SDR family NAD(P)-dependent oxidoreductase</fullName>
        <ecNumber evidence="4">1.-.-.-</ecNumber>
    </submittedName>
</protein>
<dbReference type="PRINTS" id="PR00081">
    <property type="entry name" value="GDHRDH"/>
</dbReference>
<dbReference type="Pfam" id="PF00106">
    <property type="entry name" value="adh_short"/>
    <property type="match status" value="1"/>
</dbReference>
<dbReference type="PROSITE" id="PS00061">
    <property type="entry name" value="ADH_SHORT"/>
    <property type="match status" value="1"/>
</dbReference>
<keyword evidence="2 4" id="KW-0560">Oxidoreductase</keyword>
<dbReference type="Gene3D" id="3.40.50.720">
    <property type="entry name" value="NAD(P)-binding Rossmann-like Domain"/>
    <property type="match status" value="1"/>
</dbReference>
<evidence type="ECO:0000256" key="2">
    <source>
        <dbReference type="ARBA" id="ARBA00023002"/>
    </source>
</evidence>
<comment type="caution">
    <text evidence="4">The sequence shown here is derived from an EMBL/GenBank/DDBJ whole genome shotgun (WGS) entry which is preliminary data.</text>
</comment>
<dbReference type="SMART" id="SM00822">
    <property type="entry name" value="PKS_KR"/>
    <property type="match status" value="1"/>
</dbReference>
<dbReference type="PANTHER" id="PTHR42901">
    <property type="entry name" value="ALCOHOL DEHYDROGENASE"/>
    <property type="match status" value="1"/>
</dbReference>